<sequence>MKMEQKNVNRSADVQENLKFLLLQNDQFVNTKDAMIILGIKSQTTIGKYESEGKIKAYRPFSNRKRYKVSELLKIQSKR</sequence>
<organism evidence="1 2">
    <name type="scientific">Flavobacterium gilvum</name>
    <dbReference type="NCBI Taxonomy" id="1492737"/>
    <lineage>
        <taxon>Bacteria</taxon>
        <taxon>Pseudomonadati</taxon>
        <taxon>Bacteroidota</taxon>
        <taxon>Flavobacteriia</taxon>
        <taxon>Flavobacteriales</taxon>
        <taxon>Flavobacteriaceae</taxon>
        <taxon>Flavobacterium</taxon>
    </lineage>
</organism>
<proteinExistence type="predicted"/>
<evidence type="ECO:0000313" key="2">
    <source>
        <dbReference type="Proteomes" id="UP000175968"/>
    </source>
</evidence>
<name>A0AAC9I7X5_9FLAO</name>
<reference evidence="1 2" key="1">
    <citation type="submission" date="2016-10" db="EMBL/GenBank/DDBJ databases">
        <title>Flavobacterium gilvum sp. nov., isolated from stream water.</title>
        <authorList>
            <person name="Shin S.-K."/>
            <person name="Cho Y.-J."/>
            <person name="Yi H."/>
        </authorList>
    </citation>
    <scope>NUCLEOTIDE SEQUENCE [LARGE SCALE GENOMIC DNA]</scope>
    <source>
        <strain evidence="1 2">EM1308</strain>
    </source>
</reference>
<evidence type="ECO:0000313" key="1">
    <source>
        <dbReference type="EMBL" id="AOW11031.1"/>
    </source>
</evidence>
<dbReference type="EMBL" id="CP017479">
    <property type="protein sequence ID" value="AOW11031.1"/>
    <property type="molecule type" value="Genomic_DNA"/>
</dbReference>
<dbReference type="Proteomes" id="UP000175968">
    <property type="component" value="Chromosome"/>
</dbReference>
<dbReference type="KEGG" id="fgl:EM308_16910"/>
<accession>A0AAC9I7X5</accession>
<dbReference type="AlphaFoldDB" id="A0AAC9I7X5"/>
<evidence type="ECO:0008006" key="3">
    <source>
        <dbReference type="Google" id="ProtNLM"/>
    </source>
</evidence>
<gene>
    <name evidence="1" type="ORF">EM308_16910</name>
</gene>
<keyword evidence="2" id="KW-1185">Reference proteome</keyword>
<protein>
    <recommendedName>
        <fullName evidence="3">Helix-turn-helix domain-containing protein</fullName>
    </recommendedName>
</protein>
<dbReference type="RefSeq" id="WP_035637573.1">
    <property type="nucleotide sequence ID" value="NZ_JNCP01000056.1"/>
</dbReference>